<feature type="domain" description="Four-carbon acid sugar kinase nucleotide binding" evidence="8">
    <location>
        <begin position="308"/>
        <end position="478"/>
    </location>
</feature>
<dbReference type="AlphaFoldDB" id="A0A319DGY3"/>
<dbReference type="Proteomes" id="UP000247810">
    <property type="component" value="Unassembled WGS sequence"/>
</dbReference>
<name>A0A319DGY3_9EURO</name>
<evidence type="ECO:0000256" key="4">
    <source>
        <dbReference type="ARBA" id="ARBA00022777"/>
    </source>
</evidence>
<dbReference type="GO" id="GO:0016301">
    <property type="term" value="F:kinase activity"/>
    <property type="evidence" value="ECO:0007669"/>
    <property type="project" value="UniProtKB-KW"/>
</dbReference>
<keyword evidence="3" id="KW-0547">Nucleotide-binding</keyword>
<dbReference type="Gene3D" id="3.40.980.20">
    <property type="entry name" value="Four-carbon acid sugar kinase, nucleotide binding domain"/>
    <property type="match status" value="1"/>
</dbReference>
<protein>
    <recommendedName>
        <fullName evidence="11">Ketose-bisphosphate aldolase class-II family protein</fullName>
    </recommendedName>
</protein>
<dbReference type="InterPro" id="IPR031475">
    <property type="entry name" value="NBD_C"/>
</dbReference>
<keyword evidence="4" id="KW-0418">Kinase</keyword>
<dbReference type="VEuPathDB" id="FungiDB:BO71DRAFT_448429"/>
<feature type="domain" description="Four-carbon acid sugar kinase N-terminal" evidence="7">
    <location>
        <begin position="44"/>
        <end position="281"/>
    </location>
</feature>
<evidence type="ECO:0000256" key="2">
    <source>
        <dbReference type="ARBA" id="ARBA00022679"/>
    </source>
</evidence>
<evidence type="ECO:0000259" key="7">
    <source>
        <dbReference type="Pfam" id="PF07005"/>
    </source>
</evidence>
<dbReference type="GO" id="GO:0005524">
    <property type="term" value="F:ATP binding"/>
    <property type="evidence" value="ECO:0007669"/>
    <property type="project" value="UniProtKB-KW"/>
</dbReference>
<dbReference type="Gene3D" id="3.40.50.10840">
    <property type="entry name" value="Putative sugar-binding, N-terminal domain"/>
    <property type="match status" value="1"/>
</dbReference>
<sequence length="486" mass="52129">MAAPPSEYPVLARQSTISQLPPEYPADAQDQISELLSTSSLSRLVVLDDDPTGTQTCHDISVLTVWDIPTLTQELQQTSPGFFILTNSRALPPLEAEKLIHTICENVLQAAKQAGQTVDIVLRGDSTLRGHFPLEADVAQSVFGPADAIILAPFFFQGGRLTINDIHYVAEGETLVPAGATQFARDATFGYKSSNLRDYVMEKASGRFTAEQIHSITIEDIRTGGPSTVCEKLLHFPKGSVVIVNAAAESDMHVFVAGLLLARSHSPQSHYLYRTGAAFVSTSLGIRSQPPLTAHALSLPQPRKTGALIIAGSYVPKTTAQLKVLTDRRGPTGSNDLSIIELDVEDLIASANQAEDMISRVVRDVETQLLSGKDTLVMTSRKLVKGQDELSSLAIGTKVAEALVQVLRRVEVRPRFVVAKGGITSSDAATKGLNIKRALIVGQAAPGVPLWRCDEPSSRHAGVPFVVFPGNVGGEETLCELVAAWS</sequence>
<keyword evidence="5" id="KW-0067">ATP-binding</keyword>
<accession>A0A319DGY3</accession>
<keyword evidence="6" id="KW-0119">Carbohydrate metabolism</keyword>
<proteinExistence type="inferred from homology"/>
<dbReference type="Pfam" id="PF07005">
    <property type="entry name" value="SBD_N"/>
    <property type="match status" value="1"/>
</dbReference>
<dbReference type="InterPro" id="IPR042213">
    <property type="entry name" value="NBD_C_sf"/>
</dbReference>
<evidence type="ECO:0000256" key="3">
    <source>
        <dbReference type="ARBA" id="ARBA00022741"/>
    </source>
</evidence>
<reference evidence="9 10" key="1">
    <citation type="submission" date="2018-02" db="EMBL/GenBank/DDBJ databases">
        <title>The genomes of Aspergillus section Nigri reveals drivers in fungal speciation.</title>
        <authorList>
            <consortium name="DOE Joint Genome Institute"/>
            <person name="Vesth T.C."/>
            <person name="Nybo J."/>
            <person name="Theobald S."/>
            <person name="Brandl J."/>
            <person name="Frisvad J.C."/>
            <person name="Nielsen K.F."/>
            <person name="Lyhne E.K."/>
            <person name="Kogle M.E."/>
            <person name="Kuo A."/>
            <person name="Riley R."/>
            <person name="Clum A."/>
            <person name="Nolan M."/>
            <person name="Lipzen A."/>
            <person name="Salamov A."/>
            <person name="Henrissat B."/>
            <person name="Wiebenga A."/>
            <person name="De vries R.P."/>
            <person name="Grigoriev I.V."/>
            <person name="Mortensen U.H."/>
            <person name="Andersen M.R."/>
            <person name="Baker S.E."/>
        </authorList>
    </citation>
    <scope>NUCLEOTIDE SEQUENCE [LARGE SCALE GENOMIC DNA]</scope>
    <source>
        <strain evidence="9 10">CBS 707.79</strain>
    </source>
</reference>
<dbReference type="InterPro" id="IPR010737">
    <property type="entry name" value="4-carb_acid_sugar_kinase_N"/>
</dbReference>
<evidence type="ECO:0000256" key="6">
    <source>
        <dbReference type="ARBA" id="ARBA00023277"/>
    </source>
</evidence>
<keyword evidence="2" id="KW-0808">Transferase</keyword>
<dbReference type="Pfam" id="PF17042">
    <property type="entry name" value="NBD_C"/>
    <property type="match status" value="1"/>
</dbReference>
<evidence type="ECO:0000313" key="10">
    <source>
        <dbReference type="Proteomes" id="UP000247810"/>
    </source>
</evidence>
<gene>
    <name evidence="9" type="ORF">BO71DRAFT_448429</name>
</gene>
<evidence type="ECO:0000259" key="8">
    <source>
        <dbReference type="Pfam" id="PF17042"/>
    </source>
</evidence>
<comment type="similarity">
    <text evidence="1">Belongs to the four-carbon acid sugar kinase family.</text>
</comment>
<evidence type="ECO:0008006" key="11">
    <source>
        <dbReference type="Google" id="ProtNLM"/>
    </source>
</evidence>
<organism evidence="9 10">
    <name type="scientific">Aspergillus ellipticus CBS 707.79</name>
    <dbReference type="NCBI Taxonomy" id="1448320"/>
    <lineage>
        <taxon>Eukaryota</taxon>
        <taxon>Fungi</taxon>
        <taxon>Dikarya</taxon>
        <taxon>Ascomycota</taxon>
        <taxon>Pezizomycotina</taxon>
        <taxon>Eurotiomycetes</taxon>
        <taxon>Eurotiomycetidae</taxon>
        <taxon>Eurotiales</taxon>
        <taxon>Aspergillaceae</taxon>
        <taxon>Aspergillus</taxon>
        <taxon>Aspergillus subgen. Circumdati</taxon>
    </lineage>
</organism>
<evidence type="ECO:0000313" key="9">
    <source>
        <dbReference type="EMBL" id="PYH96686.1"/>
    </source>
</evidence>
<dbReference type="InterPro" id="IPR037051">
    <property type="entry name" value="4-carb_acid_sugar_kinase_N_sf"/>
</dbReference>
<evidence type="ECO:0000256" key="1">
    <source>
        <dbReference type="ARBA" id="ARBA00005715"/>
    </source>
</evidence>
<dbReference type="STRING" id="1448320.A0A319DGY3"/>
<dbReference type="SUPFAM" id="SSF142764">
    <property type="entry name" value="YgbK-like"/>
    <property type="match status" value="1"/>
</dbReference>
<keyword evidence="10" id="KW-1185">Reference proteome</keyword>
<evidence type="ECO:0000256" key="5">
    <source>
        <dbReference type="ARBA" id="ARBA00022840"/>
    </source>
</evidence>
<dbReference type="OrthoDB" id="48988at2759"/>
<dbReference type="EMBL" id="KZ825834">
    <property type="protein sequence ID" value="PYH96686.1"/>
    <property type="molecule type" value="Genomic_DNA"/>
</dbReference>